<feature type="signal peptide" evidence="2">
    <location>
        <begin position="1"/>
        <end position="23"/>
    </location>
</feature>
<dbReference type="Proteomes" id="UP000035680">
    <property type="component" value="Unassembled WGS sequence"/>
</dbReference>
<protein>
    <submittedName>
        <fullName evidence="4">EGF-like domain-containing protein</fullName>
    </submittedName>
</protein>
<keyword evidence="2" id="KW-0732">Signal</keyword>
<reference evidence="3" key="1">
    <citation type="submission" date="2014-07" db="EMBL/GenBank/DDBJ databases">
        <authorList>
            <person name="Martin A.A"/>
            <person name="De Silva N."/>
        </authorList>
    </citation>
    <scope>NUCLEOTIDE SEQUENCE</scope>
</reference>
<reference evidence="4" key="2">
    <citation type="submission" date="2015-08" db="UniProtKB">
        <authorList>
            <consortium name="WormBaseParasite"/>
        </authorList>
    </citation>
    <scope>IDENTIFICATION</scope>
</reference>
<proteinExistence type="predicted"/>
<evidence type="ECO:0000256" key="1">
    <source>
        <dbReference type="SAM" id="Phobius"/>
    </source>
</evidence>
<evidence type="ECO:0000256" key="2">
    <source>
        <dbReference type="SAM" id="SignalP"/>
    </source>
</evidence>
<sequence length="255" mass="29959">MCKMLIRIILLTIMFDAFYCGDACRYLKVQKLELNYVLGHEVIIKSNVSLHSSLWKVYDNFRNDKVIFDSGFSRKNNPLFSRFVKVNESAFAVLFIENLYKIESINNNSCTRIIYYFTAKPKDDICNDGLPYLSSNKTVSKRIDCYCPYSTKGRFCKSLVEDCPTKSLFCMKQYKYYVIICGWVLVSVGIIIFTIVLLRHSKRTSIFIAPFVDDRPFVYHLENHKRCVYFDCEENELCYKLETIILEVYKEKSSK</sequence>
<keyword evidence="1" id="KW-0472">Membrane</keyword>
<keyword evidence="1" id="KW-1133">Transmembrane helix</keyword>
<evidence type="ECO:0000313" key="3">
    <source>
        <dbReference type="Proteomes" id="UP000035680"/>
    </source>
</evidence>
<accession>A0A0K0FKL7</accession>
<evidence type="ECO:0000313" key="4">
    <source>
        <dbReference type="WBParaSite" id="SVE_0958100.1"/>
    </source>
</evidence>
<dbReference type="AlphaFoldDB" id="A0A0K0FKL7"/>
<organism evidence="3 4">
    <name type="scientific">Strongyloides venezuelensis</name>
    <name type="common">Threadworm</name>
    <dbReference type="NCBI Taxonomy" id="75913"/>
    <lineage>
        <taxon>Eukaryota</taxon>
        <taxon>Metazoa</taxon>
        <taxon>Ecdysozoa</taxon>
        <taxon>Nematoda</taxon>
        <taxon>Chromadorea</taxon>
        <taxon>Rhabditida</taxon>
        <taxon>Tylenchina</taxon>
        <taxon>Panagrolaimomorpha</taxon>
        <taxon>Strongyloidoidea</taxon>
        <taxon>Strongyloididae</taxon>
        <taxon>Strongyloides</taxon>
    </lineage>
</organism>
<name>A0A0K0FKL7_STRVS</name>
<feature type="transmembrane region" description="Helical" evidence="1">
    <location>
        <begin position="176"/>
        <end position="198"/>
    </location>
</feature>
<feature type="chain" id="PRO_5005329799" evidence="2">
    <location>
        <begin position="24"/>
        <end position="255"/>
    </location>
</feature>
<dbReference type="WBParaSite" id="SVE_0958100.1">
    <property type="protein sequence ID" value="SVE_0958100.1"/>
    <property type="gene ID" value="SVE_0958100"/>
</dbReference>
<keyword evidence="1" id="KW-0812">Transmembrane</keyword>
<keyword evidence="3" id="KW-1185">Reference proteome</keyword>